<feature type="domain" description="ACT" evidence="9">
    <location>
        <begin position="784"/>
        <end position="855"/>
    </location>
</feature>
<evidence type="ECO:0000259" key="10">
    <source>
        <dbReference type="PROSITE" id="PS51831"/>
    </source>
</evidence>
<gene>
    <name evidence="8 11" type="primary">glnD</name>
    <name evidence="11" type="ORF">ICJ55_08265</name>
</gene>
<dbReference type="GO" id="GO:0008893">
    <property type="term" value="F:guanosine-3',5'-bis(diphosphate) 3'-diphosphatase activity"/>
    <property type="evidence" value="ECO:0007669"/>
    <property type="project" value="UniProtKB-EC"/>
</dbReference>
<dbReference type="KEGG" id="mbos:ICJ55_08265"/>
<keyword evidence="5 8" id="KW-0460">Magnesium</keyword>
<dbReference type="SUPFAM" id="SSF55021">
    <property type="entry name" value="ACT-like"/>
    <property type="match status" value="2"/>
</dbReference>
<comment type="catalytic activity">
    <reaction evidence="8">
        <text>[protein-PII]-L-tyrosine + UTP = [protein-PII]-uridylyl-L-tyrosine + diphosphate</text>
        <dbReference type="Rhea" id="RHEA:13673"/>
        <dbReference type="Rhea" id="RHEA-COMP:12147"/>
        <dbReference type="Rhea" id="RHEA-COMP:12148"/>
        <dbReference type="ChEBI" id="CHEBI:33019"/>
        <dbReference type="ChEBI" id="CHEBI:46398"/>
        <dbReference type="ChEBI" id="CHEBI:46858"/>
        <dbReference type="ChEBI" id="CHEBI:90602"/>
        <dbReference type="EC" id="2.7.7.59"/>
    </reaction>
</comment>
<dbReference type="CDD" id="cd04900">
    <property type="entry name" value="ACT_UUR-like_1"/>
    <property type="match status" value="1"/>
</dbReference>
<evidence type="ECO:0000313" key="11">
    <source>
        <dbReference type="EMBL" id="QNS14737.1"/>
    </source>
</evidence>
<keyword evidence="4 8" id="KW-0378">Hydrolase</keyword>
<dbReference type="SMART" id="SM00471">
    <property type="entry name" value="HDc"/>
    <property type="match status" value="1"/>
</dbReference>
<keyword evidence="12" id="KW-1185">Reference proteome</keyword>
<dbReference type="InterPro" id="IPR010043">
    <property type="entry name" value="UTase/UR"/>
</dbReference>
<feature type="region of interest" description="Uridylyltransferase" evidence="8">
    <location>
        <begin position="1"/>
        <end position="321"/>
    </location>
</feature>
<dbReference type="HAMAP" id="MF_00277">
    <property type="entry name" value="PII_uridylyl_transf"/>
    <property type="match status" value="1"/>
</dbReference>
<comment type="cofactor">
    <cofactor evidence="8">
        <name>Mg(2+)</name>
        <dbReference type="ChEBI" id="CHEBI:18420"/>
    </cofactor>
</comment>
<evidence type="ECO:0000259" key="9">
    <source>
        <dbReference type="PROSITE" id="PS51671"/>
    </source>
</evidence>
<evidence type="ECO:0000256" key="3">
    <source>
        <dbReference type="ARBA" id="ARBA00022737"/>
    </source>
</evidence>
<dbReference type="EC" id="2.7.7.59" evidence="8"/>
<dbReference type="SUPFAM" id="SSF81593">
    <property type="entry name" value="Nucleotidyltransferase substrate binding subunit/domain"/>
    <property type="match status" value="1"/>
</dbReference>
<comment type="similarity">
    <text evidence="8">Belongs to the GlnD family.</text>
</comment>
<comment type="caution">
    <text evidence="8">Lacks conserved residue(s) required for the propagation of feature annotation.</text>
</comment>
<proteinExistence type="inferred from homology"/>
<feature type="domain" description="ACT" evidence="9">
    <location>
        <begin position="678"/>
        <end position="759"/>
    </location>
</feature>
<dbReference type="PANTHER" id="PTHR47320:SF1">
    <property type="entry name" value="BIFUNCTIONAL URIDYLYLTRANSFERASE_URIDYLYL-REMOVING ENZYME"/>
    <property type="match status" value="1"/>
</dbReference>
<dbReference type="EC" id="3.1.4.-" evidence="8"/>
<keyword evidence="3" id="KW-0677">Repeat</keyword>
<dbReference type="NCBIfam" id="TIGR01693">
    <property type="entry name" value="UTase_glnD"/>
    <property type="match status" value="1"/>
</dbReference>
<evidence type="ECO:0000256" key="6">
    <source>
        <dbReference type="ARBA" id="ARBA00023268"/>
    </source>
</evidence>
<dbReference type="CDD" id="cd00077">
    <property type="entry name" value="HDc"/>
    <property type="match status" value="1"/>
</dbReference>
<reference evidence="11 12" key="1">
    <citation type="submission" date="2020-09" db="EMBL/GenBank/DDBJ databases">
        <title>Mannheimia bovis sp.nov., isolated from a cow.</title>
        <authorList>
            <person name="Li F."/>
        </authorList>
    </citation>
    <scope>NUCLEOTIDE SEQUENCE [LARGE SCALE GENOMIC DNA]</scope>
    <source>
        <strain evidence="11 12">ZY190616</strain>
    </source>
</reference>
<dbReference type="Pfam" id="PF01966">
    <property type="entry name" value="HD"/>
    <property type="match status" value="1"/>
</dbReference>
<dbReference type="PROSITE" id="PS51671">
    <property type="entry name" value="ACT"/>
    <property type="match status" value="2"/>
</dbReference>
<dbReference type="InterPro" id="IPR043519">
    <property type="entry name" value="NT_sf"/>
</dbReference>
<evidence type="ECO:0000256" key="2">
    <source>
        <dbReference type="ARBA" id="ARBA00022695"/>
    </source>
</evidence>
<evidence type="ECO:0000313" key="12">
    <source>
        <dbReference type="Proteomes" id="UP000576260"/>
    </source>
</evidence>
<dbReference type="CDD" id="cd05401">
    <property type="entry name" value="NT_GlnE_GlnD_like"/>
    <property type="match status" value="1"/>
</dbReference>
<comment type="catalytic activity">
    <reaction evidence="8">
        <text>[protein-PII]-uridylyl-L-tyrosine + H2O = [protein-PII]-L-tyrosine + UMP + H(+)</text>
        <dbReference type="Rhea" id="RHEA:48600"/>
        <dbReference type="Rhea" id="RHEA-COMP:12147"/>
        <dbReference type="Rhea" id="RHEA-COMP:12148"/>
        <dbReference type="ChEBI" id="CHEBI:15377"/>
        <dbReference type="ChEBI" id="CHEBI:15378"/>
        <dbReference type="ChEBI" id="CHEBI:46858"/>
        <dbReference type="ChEBI" id="CHEBI:57865"/>
        <dbReference type="ChEBI" id="CHEBI:90602"/>
    </reaction>
</comment>
<dbReference type="Pfam" id="PF08335">
    <property type="entry name" value="GlnD_UR_UTase"/>
    <property type="match status" value="1"/>
</dbReference>
<dbReference type="RefSeq" id="WP_188156372.1">
    <property type="nucleotide sequence ID" value="NZ_CP061280.1"/>
</dbReference>
<comment type="domain">
    <text evidence="8">Has four distinct domains: an N-terminal nucleotidyltransferase (NT) domain responsible for UTase activity, a central HD domain that encodes UR activity, and two C-terminal ACT domains that seem to have a role in glutamine sensing.</text>
</comment>
<dbReference type="EMBL" id="CP061280">
    <property type="protein sequence ID" value="QNS14737.1"/>
    <property type="molecule type" value="Genomic_DNA"/>
</dbReference>
<accession>A0A7H1C182</accession>
<name>A0A7H1C182_9PAST</name>
<dbReference type="PANTHER" id="PTHR47320">
    <property type="entry name" value="BIFUNCTIONAL URIDYLYLTRANSFERASE/URIDYLYL-REMOVING ENZYME"/>
    <property type="match status" value="1"/>
</dbReference>
<organism evidence="11 12">
    <name type="scientific">Mannheimia bovis</name>
    <dbReference type="NCBI Taxonomy" id="2770636"/>
    <lineage>
        <taxon>Bacteria</taxon>
        <taxon>Pseudomonadati</taxon>
        <taxon>Pseudomonadota</taxon>
        <taxon>Gammaproteobacteria</taxon>
        <taxon>Pasteurellales</taxon>
        <taxon>Pasteurellaceae</taxon>
        <taxon>Mannheimia</taxon>
    </lineage>
</organism>
<dbReference type="InterPro" id="IPR013546">
    <property type="entry name" value="PII_UdlTrfase/GS_AdlTrfase"/>
</dbReference>
<dbReference type="CDD" id="cd04899">
    <property type="entry name" value="ACT_ACR-UUR-like_2"/>
    <property type="match status" value="1"/>
</dbReference>
<dbReference type="SUPFAM" id="SSF81301">
    <property type="entry name" value="Nucleotidyltransferase"/>
    <property type="match status" value="1"/>
</dbReference>
<comment type="function">
    <text evidence="8">Modifies, by uridylylation and deuridylylation, the PII regulatory proteins (GlnB and homologs), in response to the nitrogen status of the cell that GlnD senses through the glutamine level. Under low glutamine levels, catalyzes the conversion of the PII proteins and UTP to PII-UMP and PPi, while under higher glutamine levels, GlnD hydrolyzes PII-UMP to PII and UMP (deuridylylation). Thus, controls uridylylation state and activity of the PII proteins, and plays an important role in the regulation of nitrogen metabolism.</text>
</comment>
<dbReference type="PIRSF" id="PIRSF006288">
    <property type="entry name" value="PII_uridyltransf"/>
    <property type="match status" value="1"/>
</dbReference>
<dbReference type="SUPFAM" id="SSF109604">
    <property type="entry name" value="HD-domain/PDEase-like"/>
    <property type="match status" value="1"/>
</dbReference>
<comment type="activity regulation">
    <text evidence="8">Uridylyltransferase (UTase) activity is inhibited by glutamine, while glutamine activates uridylyl-removing (UR) activity.</text>
</comment>
<dbReference type="InterPro" id="IPR006674">
    <property type="entry name" value="HD_domain"/>
</dbReference>
<keyword evidence="2 8" id="KW-0548">Nucleotidyltransferase</keyword>
<sequence>MMKNSSELKTLLAEFTEKQKQVFPTTDVMALINQRSRFYDEILLTLWQKYGLEKREDLALLAVGGYGREEMFPLSDLDILVLSDKPLDDPTQQVLNELFNLLWDSKLQLGTSVRTLDECIAIGKAEISVATNMLEGRFLFGNHQLWIRLKEAIYQPDFWEIKAFFAAKMDEKNARYARYHNTSYNLEPDLKHSPGGLRDLNLISWIMLRQYGVYSFIDLLNKGLLYSEEYKELMAAQAVLFRMRFALHLQLKRYDNRLRFDRQLQLSEFLGYQGEGNQAVEMMMRDYFQATKSISQLSQLILNGFEQTHLLNLQKIGEKQPLDAYFYQQNQMVFIEDRRIFKNQPTTMLDLFFHLTHFPQLVASADTLRQLRLSLQQQEQSLCEAQDMREKFVQLFSQPKVVSRAILPMHQLGFLKAYLPQWKGIEGLMQFDLFHIYTVDEHSIRVMLNLENFAENTQHSIFPLANTLFSQLSDKYDLIYLAALFHDIAKGREGDHAKVGAEDIREFAKLHGFNQEQTDYMVWLVEEHLTMSITAQRRDIHDPEVVRTFAKKVKNSTALSSLLCLTVADICATSESLWNDWKASLFTQLYQFTLQQLAENLDYEAVAKEHRLQALELMKFVLSADERKLLTTFWQPCPQSYFLRHKPTQLVWHALSYIKNRQLPMVLISNEYARGGTEIFVCCQDQPQLFARIAHLLSQKKISIHDAQIITSENGLVLDSFIVTERNGDDLTDERSLQIQQSLTNMLAMPNNQVRFIKKPVKHASFKRKTRLRFLPQSSKQQTEFELFTLDRDGLLAQIGYIFNRLELNLLNAKITTIGERVEDFFVVNNAEGKALSEQEQLVLQETIMRELDNE</sequence>
<evidence type="ECO:0000256" key="5">
    <source>
        <dbReference type="ARBA" id="ARBA00022842"/>
    </source>
</evidence>
<dbReference type="GO" id="GO:0006808">
    <property type="term" value="P:regulation of nitrogen utilization"/>
    <property type="evidence" value="ECO:0007669"/>
    <property type="project" value="UniProtKB-UniRule"/>
</dbReference>
<dbReference type="PROSITE" id="PS51831">
    <property type="entry name" value="HD"/>
    <property type="match status" value="1"/>
</dbReference>
<evidence type="ECO:0000256" key="7">
    <source>
        <dbReference type="ARBA" id="ARBA00047968"/>
    </source>
</evidence>
<evidence type="ECO:0000256" key="4">
    <source>
        <dbReference type="ARBA" id="ARBA00022801"/>
    </source>
</evidence>
<dbReference type="Proteomes" id="UP000576260">
    <property type="component" value="Chromosome"/>
</dbReference>
<dbReference type="InterPro" id="IPR003607">
    <property type="entry name" value="HD/PDEase_dom"/>
</dbReference>
<keyword evidence="6 8" id="KW-0511">Multifunctional enzyme</keyword>
<dbReference type="NCBIfam" id="NF002487">
    <property type="entry name" value="PRK01759.1"/>
    <property type="match status" value="1"/>
</dbReference>
<evidence type="ECO:0000256" key="1">
    <source>
        <dbReference type="ARBA" id="ARBA00022679"/>
    </source>
</evidence>
<keyword evidence="1 8" id="KW-0808">Transferase</keyword>
<comment type="catalytic activity">
    <reaction evidence="7">
        <text>guanosine 3',5'-bis(diphosphate) + H2O = GDP + diphosphate + H(+)</text>
        <dbReference type="Rhea" id="RHEA:14253"/>
        <dbReference type="ChEBI" id="CHEBI:15377"/>
        <dbReference type="ChEBI" id="CHEBI:15378"/>
        <dbReference type="ChEBI" id="CHEBI:33019"/>
        <dbReference type="ChEBI" id="CHEBI:58189"/>
        <dbReference type="ChEBI" id="CHEBI:77828"/>
        <dbReference type="EC" id="3.1.7.2"/>
    </reaction>
</comment>
<dbReference type="AlphaFoldDB" id="A0A7H1C182"/>
<dbReference type="InterPro" id="IPR002912">
    <property type="entry name" value="ACT_dom"/>
</dbReference>
<dbReference type="GO" id="GO:0008773">
    <property type="term" value="F:[protein-PII] uridylyltransferase activity"/>
    <property type="evidence" value="ECO:0007669"/>
    <property type="project" value="UniProtKB-UniRule"/>
</dbReference>
<protein>
    <recommendedName>
        <fullName evidence="8">Bifunctional uridylyltransferase/uridylyl-removing enzyme</fullName>
        <shortName evidence="8">UTase/UR</shortName>
    </recommendedName>
    <alternativeName>
        <fullName evidence="8">Bifunctional [protein-PII] modification enzyme</fullName>
    </alternativeName>
    <alternativeName>
        <fullName evidence="8">Bifunctional nitrogen sensor protein</fullName>
    </alternativeName>
    <domain>
        <recommendedName>
            <fullName evidence="8">[Protein-PII] uridylyltransferase</fullName>
            <shortName evidence="8">PII uridylyltransferase</shortName>
            <shortName evidence="8">UTase</shortName>
            <ecNumber evidence="8">2.7.7.59</ecNumber>
        </recommendedName>
    </domain>
    <domain>
        <recommendedName>
            <fullName evidence="8">[Protein-PII]-UMP uridylyl-removing enzyme</fullName>
            <shortName evidence="8">UR</shortName>
            <ecNumber evidence="8">3.1.4.-</ecNumber>
        </recommendedName>
    </domain>
</protein>
<dbReference type="GO" id="GO:0008081">
    <property type="term" value="F:phosphoric diester hydrolase activity"/>
    <property type="evidence" value="ECO:0007669"/>
    <property type="project" value="UniProtKB-UniRule"/>
</dbReference>
<dbReference type="Pfam" id="PF01909">
    <property type="entry name" value="NTP_transf_2"/>
    <property type="match status" value="1"/>
</dbReference>
<feature type="domain" description="HD" evidence="10">
    <location>
        <begin position="439"/>
        <end position="562"/>
    </location>
</feature>
<dbReference type="InterPro" id="IPR002934">
    <property type="entry name" value="Polymerase_NTP_transf_dom"/>
</dbReference>
<evidence type="ECO:0000256" key="8">
    <source>
        <dbReference type="HAMAP-Rule" id="MF_00277"/>
    </source>
</evidence>
<dbReference type="InterPro" id="IPR045865">
    <property type="entry name" value="ACT-like_dom_sf"/>
</dbReference>
<dbReference type="Gene3D" id="1.10.3210.10">
    <property type="entry name" value="Hypothetical protein af1432"/>
    <property type="match status" value="1"/>
</dbReference>